<evidence type="ECO:0000256" key="4">
    <source>
        <dbReference type="ARBA" id="ARBA00022574"/>
    </source>
</evidence>
<dbReference type="KEGG" id="dci:103508686"/>
<dbReference type="InterPro" id="IPR057979">
    <property type="entry name" value="TPR_IFT121"/>
</dbReference>
<evidence type="ECO:0000256" key="1">
    <source>
        <dbReference type="ARBA" id="ARBA00004138"/>
    </source>
</evidence>
<keyword evidence="7" id="KW-0966">Cell projection</keyword>
<evidence type="ECO:0000313" key="12">
    <source>
        <dbReference type="RefSeq" id="XP_026679019.1"/>
    </source>
</evidence>
<dbReference type="Pfam" id="PF24797">
    <property type="entry name" value="Beta-prop_WDR35_TULP_N"/>
    <property type="match status" value="2"/>
</dbReference>
<keyword evidence="11" id="KW-1185">Reference proteome</keyword>
<dbReference type="PANTHER" id="PTHR12764:SF5">
    <property type="entry name" value="LD29485P"/>
    <property type="match status" value="1"/>
</dbReference>
<dbReference type="InterPro" id="IPR056159">
    <property type="entry name" value="Beta-prop_IFT121_TULP_N"/>
</dbReference>
<protein>
    <submittedName>
        <fullName evidence="12">WD repeat-containing protein 35</fullName>
    </submittedName>
</protein>
<dbReference type="Proteomes" id="UP000079169">
    <property type="component" value="Unplaced"/>
</dbReference>
<keyword evidence="3" id="KW-0963">Cytoplasm</keyword>
<gene>
    <name evidence="12" type="primary">LOC103508686</name>
</gene>
<organism evidence="11 12">
    <name type="scientific">Diaphorina citri</name>
    <name type="common">Asian citrus psyllid</name>
    <dbReference type="NCBI Taxonomy" id="121845"/>
    <lineage>
        <taxon>Eukaryota</taxon>
        <taxon>Metazoa</taxon>
        <taxon>Ecdysozoa</taxon>
        <taxon>Arthropoda</taxon>
        <taxon>Hexapoda</taxon>
        <taxon>Insecta</taxon>
        <taxon>Pterygota</taxon>
        <taxon>Neoptera</taxon>
        <taxon>Paraneoptera</taxon>
        <taxon>Hemiptera</taxon>
        <taxon>Sternorrhyncha</taxon>
        <taxon>Psylloidea</taxon>
        <taxon>Psyllidae</taxon>
        <taxon>Diaphorininae</taxon>
        <taxon>Diaphorina</taxon>
    </lineage>
</organism>
<dbReference type="STRING" id="121845.A0A3Q0IRV8"/>
<evidence type="ECO:0000256" key="7">
    <source>
        <dbReference type="ARBA" id="ARBA00023273"/>
    </source>
</evidence>
<evidence type="ECO:0000313" key="11">
    <source>
        <dbReference type="Proteomes" id="UP000079169"/>
    </source>
</evidence>
<dbReference type="Gene3D" id="2.130.10.10">
    <property type="entry name" value="YVTN repeat-like/Quinoprotein amine dehydrogenase"/>
    <property type="match status" value="1"/>
</dbReference>
<evidence type="ECO:0000256" key="5">
    <source>
        <dbReference type="ARBA" id="ARBA00022737"/>
    </source>
</evidence>
<evidence type="ECO:0000256" key="2">
    <source>
        <dbReference type="ARBA" id="ARBA00004496"/>
    </source>
</evidence>
<dbReference type="GO" id="GO:0005737">
    <property type="term" value="C:cytoplasm"/>
    <property type="evidence" value="ECO:0007669"/>
    <property type="project" value="UniProtKB-SubCell"/>
</dbReference>
<feature type="domain" description="IFT121/TULP4 N-terminal" evidence="9">
    <location>
        <begin position="170"/>
        <end position="260"/>
    </location>
</feature>
<keyword evidence="6" id="KW-0969">Cilium</keyword>
<dbReference type="InterPro" id="IPR001680">
    <property type="entry name" value="WD40_rpt"/>
</dbReference>
<dbReference type="InterPro" id="IPR036322">
    <property type="entry name" value="WD40_repeat_dom_sf"/>
</dbReference>
<keyword evidence="4 8" id="KW-0853">WD repeat</keyword>
<dbReference type="GO" id="GO:0061512">
    <property type="term" value="P:protein localization to cilium"/>
    <property type="evidence" value="ECO:0007669"/>
    <property type="project" value="TreeGrafter"/>
</dbReference>
<feature type="non-terminal residue" evidence="12">
    <location>
        <position position="833"/>
    </location>
</feature>
<dbReference type="GO" id="GO:1905515">
    <property type="term" value="P:non-motile cilium assembly"/>
    <property type="evidence" value="ECO:0007669"/>
    <property type="project" value="TreeGrafter"/>
</dbReference>
<dbReference type="PaxDb" id="121845-A0A3Q0IRV8"/>
<evidence type="ECO:0000259" key="9">
    <source>
        <dbReference type="Pfam" id="PF24797"/>
    </source>
</evidence>
<feature type="domain" description="IFT121/TULP4 N-terminal" evidence="9">
    <location>
        <begin position="1"/>
        <end position="101"/>
    </location>
</feature>
<name>A0A3Q0IRV8_DIACI</name>
<dbReference type="GO" id="GO:0097730">
    <property type="term" value="C:non-motile cilium"/>
    <property type="evidence" value="ECO:0007669"/>
    <property type="project" value="TreeGrafter"/>
</dbReference>
<keyword evidence="5" id="KW-0677">Repeat</keyword>
<dbReference type="SUPFAM" id="SSF50978">
    <property type="entry name" value="WD40 repeat-like"/>
    <property type="match status" value="1"/>
</dbReference>
<dbReference type="SMART" id="SM00320">
    <property type="entry name" value="WD40"/>
    <property type="match status" value="3"/>
</dbReference>
<evidence type="ECO:0000256" key="6">
    <source>
        <dbReference type="ARBA" id="ARBA00023069"/>
    </source>
</evidence>
<reference evidence="12" key="1">
    <citation type="submission" date="2025-08" db="UniProtKB">
        <authorList>
            <consortium name="RefSeq"/>
        </authorList>
    </citation>
    <scope>IDENTIFICATION</scope>
</reference>
<dbReference type="InterPro" id="IPR039857">
    <property type="entry name" value="Ift122/121"/>
</dbReference>
<sequence>MFIYLSKKIAIPNNTKVNCLAWHQNQGWIAVGGDDGLLKVLKLDTGKESTGQVAAANVNLAMNQSLQGHSGKVRAIIWNEQYEKLTSSDETGLIIVWMLYKVGSLFLSLCLCSKFIWGWYFPPISTSAILYSSGSQTFLHGASFGHILIFSHPPPLPHSGGGRNYQTTGYTDDKPIVVNVNMRIGCCEWNEDGTIVAVAGTTKLQGDTKQSNVVQFFSSQGEHIRSLKLPGSELSSCAWGPGSLRIALSIDSFIYFANIRPYYLWTYFGDTLVFSSNQGLLFWDTVNNTCHVKSVPNIIALCSYYNVTSFHSALIDMCCSNDIYMYFPSGNIDSVARSQQRPLVLAFTSGCIQFMRSYTDDKPIVVNVNMRIGCCEWNEDGTIVAVAGTTKLQGDTKQSNVVQFFSSQGENLEIKTVLLDEVQQLTAHQNMGTLAESEHHITHYMTTLHAKALRDTQQLLDSVGLNEAFQFVEAHPHPRLWKLLADKSLDLLSLNHAEQALVNCQDYAGLQLIKSLRALPDDIMKHAYIAQHQGRFQTAENYQLQADRRDLAIAMREKTEDYVKVLNLLKIGRGASDADTNAIFQNIGDKYAEKCQWSQAREYYEKCHCYEKLISVYTELGDFEALESCARKLPDSSPLLKPMGEIFVKYGLCEQAVYVFDKAGLGSLAVEACVRLNQWDIATEYARRNNLMGQAGLGSLAVEACVRLNQWDIATEYARRNNLMGQVGKLLEQYTQSLLEQGLRLEVVQLFKATEKRFNAARLMFEYHFCMLAQRQLLMDKPEWALSSGLTLRQFEDILSSEQIYSIIALAAIKSRAFGTASKAFMKLEAISE</sequence>
<dbReference type="PANTHER" id="PTHR12764">
    <property type="entry name" value="WD REPEAT DOMAIN-RELATED"/>
    <property type="match status" value="1"/>
</dbReference>
<evidence type="ECO:0000256" key="3">
    <source>
        <dbReference type="ARBA" id="ARBA00022490"/>
    </source>
</evidence>
<dbReference type="InterPro" id="IPR015943">
    <property type="entry name" value="WD40/YVTN_repeat-like_dom_sf"/>
</dbReference>
<accession>A0A3Q0IRV8</accession>
<dbReference type="PROSITE" id="PS50082">
    <property type="entry name" value="WD_REPEATS_2"/>
    <property type="match status" value="1"/>
</dbReference>
<dbReference type="GO" id="GO:0030991">
    <property type="term" value="C:intraciliary transport particle A"/>
    <property type="evidence" value="ECO:0007669"/>
    <property type="project" value="TreeGrafter"/>
</dbReference>
<dbReference type="Gene3D" id="1.25.40.470">
    <property type="match status" value="2"/>
</dbReference>
<dbReference type="Pfam" id="PF25768">
    <property type="entry name" value="TPR_IFT121"/>
    <property type="match status" value="1"/>
</dbReference>
<dbReference type="GeneID" id="103508686"/>
<evidence type="ECO:0000256" key="8">
    <source>
        <dbReference type="PROSITE-ProRule" id="PRU00221"/>
    </source>
</evidence>
<dbReference type="GO" id="GO:0035721">
    <property type="term" value="P:intraciliary retrograde transport"/>
    <property type="evidence" value="ECO:0007669"/>
    <property type="project" value="TreeGrafter"/>
</dbReference>
<feature type="repeat" description="WD" evidence="8">
    <location>
        <begin position="66"/>
        <end position="97"/>
    </location>
</feature>
<evidence type="ECO:0000259" key="10">
    <source>
        <dbReference type="Pfam" id="PF25768"/>
    </source>
</evidence>
<dbReference type="RefSeq" id="XP_026679019.1">
    <property type="nucleotide sequence ID" value="XM_026823218.1"/>
</dbReference>
<proteinExistence type="predicted"/>
<feature type="domain" description="IFT121-like TPR repeats" evidence="10">
    <location>
        <begin position="766"/>
        <end position="832"/>
    </location>
</feature>
<comment type="subcellular location">
    <subcellularLocation>
        <location evidence="1">Cell projection</location>
        <location evidence="1">Cilium</location>
    </subcellularLocation>
    <subcellularLocation>
        <location evidence="2">Cytoplasm</location>
    </subcellularLocation>
</comment>
<dbReference type="AlphaFoldDB" id="A0A3Q0IRV8"/>